<keyword evidence="4" id="KW-1185">Reference proteome</keyword>
<protein>
    <submittedName>
        <fullName evidence="3">Phage major capsid protein</fullName>
    </submittedName>
</protein>
<dbReference type="InterPro" id="IPR024455">
    <property type="entry name" value="Phage_capsid"/>
</dbReference>
<comment type="subcellular location">
    <subcellularLocation>
        <location evidence="1">Virion</location>
    </subcellularLocation>
</comment>
<dbReference type="RefSeq" id="WP_101521126.1">
    <property type="nucleotide sequence ID" value="NZ_PKLZ01000007.1"/>
</dbReference>
<dbReference type="AlphaFoldDB" id="A0A2N5Y2Q8"/>
<dbReference type="Pfam" id="PF05065">
    <property type="entry name" value="Phage_capsid"/>
    <property type="match status" value="1"/>
</dbReference>
<dbReference type="Gene3D" id="3.30.2400.10">
    <property type="entry name" value="Major capsid protein gp5"/>
    <property type="match status" value="1"/>
</dbReference>
<sequence>MEQFEIVQKALADHGDVVKGFAGDLAETQKSMGELQAQLVDLAQQQTSAFGMVDAGGPVSALDSVLKSTELSALRARTTKSALMPFTASVTELRKSVVGDAGGVGDSPVSVQAQRATGFFNDARRNISLLDVIPRVQVDSNSFEFIQLDGFVNGADYQLAEGDAKAEQTLPTAVITAPIVTVAITIPASEQVIADSPMLGQFLNSKLTFGVLEKMEREVIAGPGTTGSMTGLYVQATAFTQTLDIAPADAIGEALAQLEISGWQGNAIVLHPTDWQAIRSERNAGDEYVATGWNSPSAPNIWGVPVVTSSAMTVGTALVMDGSQVALLDRMSPRFEIGRVNTQFNENMLTMRAEVRGGVAVFSASAVLKLTL</sequence>
<feature type="domain" description="Phage capsid-like C-terminal" evidence="2">
    <location>
        <begin position="111"/>
        <end position="371"/>
    </location>
</feature>
<gene>
    <name evidence="3" type="ORF">CWI75_08725</name>
</gene>
<organism evidence="3 4">
    <name type="scientific">Kineobactrum sediminis</name>
    <dbReference type="NCBI Taxonomy" id="1905677"/>
    <lineage>
        <taxon>Bacteria</taxon>
        <taxon>Pseudomonadati</taxon>
        <taxon>Pseudomonadota</taxon>
        <taxon>Gammaproteobacteria</taxon>
        <taxon>Cellvibrionales</taxon>
        <taxon>Halieaceae</taxon>
        <taxon>Kineobactrum</taxon>
    </lineage>
</organism>
<dbReference type="SUPFAM" id="SSF56563">
    <property type="entry name" value="Major capsid protein gp5"/>
    <property type="match status" value="1"/>
</dbReference>
<dbReference type="Gene3D" id="3.30.2320.10">
    <property type="entry name" value="hypothetical protein PF0899 domain"/>
    <property type="match status" value="1"/>
</dbReference>
<proteinExistence type="predicted"/>
<name>A0A2N5Y2Q8_9GAMM</name>
<evidence type="ECO:0000313" key="3">
    <source>
        <dbReference type="EMBL" id="PLW82658.1"/>
    </source>
</evidence>
<accession>A0A2N5Y2Q8</accession>
<dbReference type="OrthoDB" id="637859at2"/>
<evidence type="ECO:0000259" key="2">
    <source>
        <dbReference type="Pfam" id="PF05065"/>
    </source>
</evidence>
<dbReference type="EMBL" id="PKLZ01000007">
    <property type="protein sequence ID" value="PLW82658.1"/>
    <property type="molecule type" value="Genomic_DNA"/>
</dbReference>
<dbReference type="InterPro" id="IPR054612">
    <property type="entry name" value="Phage_capsid-like_C"/>
</dbReference>
<reference evidence="4" key="1">
    <citation type="submission" date="2017-11" db="EMBL/GenBank/DDBJ databases">
        <title>The draft genome sequence of Chromatocurvus sp. F02.</title>
        <authorList>
            <person name="Du Z.-J."/>
            <person name="Chang Y.-Q."/>
        </authorList>
    </citation>
    <scope>NUCLEOTIDE SEQUENCE [LARGE SCALE GENOMIC DNA]</scope>
    <source>
        <strain evidence="4">F02</strain>
    </source>
</reference>
<dbReference type="NCBIfam" id="TIGR01554">
    <property type="entry name" value="major_cap_HK97"/>
    <property type="match status" value="1"/>
</dbReference>
<evidence type="ECO:0000313" key="4">
    <source>
        <dbReference type="Proteomes" id="UP000234845"/>
    </source>
</evidence>
<dbReference type="Proteomes" id="UP000234845">
    <property type="component" value="Unassembled WGS sequence"/>
</dbReference>
<comment type="caution">
    <text evidence="3">The sequence shown here is derived from an EMBL/GenBank/DDBJ whole genome shotgun (WGS) entry which is preliminary data.</text>
</comment>
<evidence type="ECO:0000256" key="1">
    <source>
        <dbReference type="ARBA" id="ARBA00004328"/>
    </source>
</evidence>